<feature type="compositionally biased region" description="Basic and acidic residues" evidence="1">
    <location>
        <begin position="237"/>
        <end position="250"/>
    </location>
</feature>
<name>A0A3M7QPX3_BRAPC</name>
<gene>
    <name evidence="2" type="ORF">BpHYR1_020108</name>
</gene>
<sequence length="499" mass="56883">LNNKCTLPVNLKKSEPAESLKQKLAKLSEKEEECLRKKFGQKSRPKAACGIIQLQQEEVIDVDFEFGEAPAKPPRALHQQIDSGAQRKPKCITGSFDPSDFDSFDEDEPHNFIPIEPIGKIVEDALDKHKIELDLQKQEQNLVQFDADDFDSFDDEYTEHDVDSKPVKPLEIQSPGFFRSAFDRLSVKSSRSCSVPMRVPAKTESKATNQKTVNLMNKIQSQVEEKQKLKREKRSKKLDEEKKKLTDQTHRKSLSSLLNFFAPSNNGSSDMVKSDNKRLSLRRLKAKKKAKADNFDCQSDMDSRSNRSLNLDSEGEENFDLKRSLFNQARNSGRIKNEMIDKKQDIKSDLMWQLRAELDEEIKERKQIEKRQQVIESSKFRRSSKNIRSKSVTFLDELSSEDEKNFESSHCLTDLSESRPSLRAGDARMFAGALTGAGPVRSIIKKSVNDIGVIDNLTDQLPKVKLDYLNAESSTVKSMSKSLTTPNFKRKEQIVQSDL</sequence>
<organism evidence="2 3">
    <name type="scientific">Brachionus plicatilis</name>
    <name type="common">Marine rotifer</name>
    <name type="synonym">Brachionus muelleri</name>
    <dbReference type="NCBI Taxonomy" id="10195"/>
    <lineage>
        <taxon>Eukaryota</taxon>
        <taxon>Metazoa</taxon>
        <taxon>Spiralia</taxon>
        <taxon>Gnathifera</taxon>
        <taxon>Rotifera</taxon>
        <taxon>Eurotatoria</taxon>
        <taxon>Monogononta</taxon>
        <taxon>Pseudotrocha</taxon>
        <taxon>Ploima</taxon>
        <taxon>Brachionidae</taxon>
        <taxon>Brachionus</taxon>
    </lineage>
</organism>
<proteinExistence type="predicted"/>
<reference evidence="2 3" key="1">
    <citation type="journal article" date="2018" name="Sci. Rep.">
        <title>Genomic signatures of local adaptation to the degree of environmental predictability in rotifers.</title>
        <authorList>
            <person name="Franch-Gras L."/>
            <person name="Hahn C."/>
            <person name="Garcia-Roger E.M."/>
            <person name="Carmona M.J."/>
            <person name="Serra M."/>
            <person name="Gomez A."/>
        </authorList>
    </citation>
    <scope>NUCLEOTIDE SEQUENCE [LARGE SCALE GENOMIC DNA]</scope>
    <source>
        <strain evidence="2">HYR1</strain>
    </source>
</reference>
<dbReference type="AlphaFoldDB" id="A0A3M7QPX3"/>
<feature type="region of interest" description="Disordered" evidence="1">
    <location>
        <begin position="223"/>
        <end position="250"/>
    </location>
</feature>
<feature type="region of interest" description="Disordered" evidence="1">
    <location>
        <begin position="290"/>
        <end position="314"/>
    </location>
</feature>
<evidence type="ECO:0000256" key="1">
    <source>
        <dbReference type="SAM" id="MobiDB-lite"/>
    </source>
</evidence>
<accession>A0A3M7QPX3</accession>
<dbReference type="Proteomes" id="UP000276133">
    <property type="component" value="Unassembled WGS sequence"/>
</dbReference>
<dbReference type="EMBL" id="REGN01005505">
    <property type="protein sequence ID" value="RNA13124.1"/>
    <property type="molecule type" value="Genomic_DNA"/>
</dbReference>
<protein>
    <submittedName>
        <fullName evidence="2">Uncharacterized protein</fullName>
    </submittedName>
</protein>
<feature type="non-terminal residue" evidence="2">
    <location>
        <position position="1"/>
    </location>
</feature>
<evidence type="ECO:0000313" key="2">
    <source>
        <dbReference type="EMBL" id="RNA13124.1"/>
    </source>
</evidence>
<keyword evidence="3" id="KW-1185">Reference proteome</keyword>
<comment type="caution">
    <text evidence="2">The sequence shown here is derived from an EMBL/GenBank/DDBJ whole genome shotgun (WGS) entry which is preliminary data.</text>
</comment>
<evidence type="ECO:0000313" key="3">
    <source>
        <dbReference type="Proteomes" id="UP000276133"/>
    </source>
</evidence>
<dbReference type="OrthoDB" id="5282002at2759"/>